<comment type="caution">
    <text evidence="2">The sequence shown here is derived from an EMBL/GenBank/DDBJ whole genome shotgun (WGS) entry which is preliminary data.</text>
</comment>
<feature type="compositionally biased region" description="Polar residues" evidence="1">
    <location>
        <begin position="23"/>
        <end position="39"/>
    </location>
</feature>
<keyword evidence="3" id="KW-1185">Reference proteome</keyword>
<proteinExistence type="predicted"/>
<dbReference type="EMBL" id="JAAGNN010000018">
    <property type="protein sequence ID" value="KAF4077175.1"/>
    <property type="molecule type" value="Genomic_DNA"/>
</dbReference>
<gene>
    <name evidence="2" type="ORF">AMELA_G00205110</name>
</gene>
<name>A0A7J6A2T4_AMEME</name>
<dbReference type="Proteomes" id="UP000593565">
    <property type="component" value="Unassembled WGS sequence"/>
</dbReference>
<reference evidence="2 3" key="1">
    <citation type="submission" date="2020-02" db="EMBL/GenBank/DDBJ databases">
        <title>A chromosome-scale genome assembly of the black bullhead catfish (Ameiurus melas).</title>
        <authorList>
            <person name="Wen M."/>
            <person name="Zham M."/>
            <person name="Cabau C."/>
            <person name="Klopp C."/>
            <person name="Donnadieu C."/>
            <person name="Roques C."/>
            <person name="Bouchez O."/>
            <person name="Lampietro C."/>
            <person name="Jouanno E."/>
            <person name="Herpin A."/>
            <person name="Louis A."/>
            <person name="Berthelot C."/>
            <person name="Parey E."/>
            <person name="Roest-Crollius H."/>
            <person name="Braasch I."/>
            <person name="Postlethwait J."/>
            <person name="Robinson-Rechavi M."/>
            <person name="Echchiki A."/>
            <person name="Begum T."/>
            <person name="Montfort J."/>
            <person name="Schartl M."/>
            <person name="Bobe J."/>
            <person name="Guiguen Y."/>
        </authorList>
    </citation>
    <scope>NUCLEOTIDE SEQUENCE [LARGE SCALE GENOMIC DNA]</scope>
    <source>
        <strain evidence="2">M_S1</strain>
        <tissue evidence="2">Blood</tissue>
    </source>
</reference>
<dbReference type="AlphaFoldDB" id="A0A7J6A2T4"/>
<evidence type="ECO:0000313" key="2">
    <source>
        <dbReference type="EMBL" id="KAF4077175.1"/>
    </source>
</evidence>
<evidence type="ECO:0000313" key="3">
    <source>
        <dbReference type="Proteomes" id="UP000593565"/>
    </source>
</evidence>
<sequence>MGTFDRMFSANTACKPNTCYSTHNASQSAFPREPPTTQRHTGHTAKTRTPGIVKLLAARLRV</sequence>
<accession>A0A7J6A2T4</accession>
<feature type="region of interest" description="Disordered" evidence="1">
    <location>
        <begin position="23"/>
        <end position="48"/>
    </location>
</feature>
<organism evidence="2 3">
    <name type="scientific">Ameiurus melas</name>
    <name type="common">Black bullhead</name>
    <name type="synonym">Silurus melas</name>
    <dbReference type="NCBI Taxonomy" id="219545"/>
    <lineage>
        <taxon>Eukaryota</taxon>
        <taxon>Metazoa</taxon>
        <taxon>Chordata</taxon>
        <taxon>Craniata</taxon>
        <taxon>Vertebrata</taxon>
        <taxon>Euteleostomi</taxon>
        <taxon>Actinopterygii</taxon>
        <taxon>Neopterygii</taxon>
        <taxon>Teleostei</taxon>
        <taxon>Ostariophysi</taxon>
        <taxon>Siluriformes</taxon>
        <taxon>Ictaluridae</taxon>
        <taxon>Ameiurus</taxon>
    </lineage>
</organism>
<protein>
    <submittedName>
        <fullName evidence="2">Uncharacterized protein</fullName>
    </submittedName>
</protein>
<evidence type="ECO:0000256" key="1">
    <source>
        <dbReference type="SAM" id="MobiDB-lite"/>
    </source>
</evidence>